<dbReference type="Gene3D" id="2.60.40.790">
    <property type="match status" value="1"/>
</dbReference>
<evidence type="ECO:0000259" key="4">
    <source>
        <dbReference type="PROSITE" id="PS50235"/>
    </source>
</evidence>
<feature type="compositionally biased region" description="Polar residues" evidence="3">
    <location>
        <begin position="34"/>
        <end position="44"/>
    </location>
</feature>
<evidence type="ECO:0000313" key="8">
    <source>
        <dbReference type="Proteomes" id="UP000070412"/>
    </source>
</evidence>
<reference evidence="6" key="2">
    <citation type="submission" date="2020-01" db="EMBL/GenBank/DDBJ databases">
        <authorList>
            <person name="Korhonen P.K.K."/>
            <person name="Guangxu M.G."/>
            <person name="Wang T.W."/>
            <person name="Stroehlein A.J.S."/>
            <person name="Young N.D."/>
            <person name="Ang C.-S.A."/>
            <person name="Fernando D.W.F."/>
            <person name="Lu H.L."/>
            <person name="Taylor S.T."/>
            <person name="Ehtesham M.E.M."/>
            <person name="Najaraj S.H.N."/>
            <person name="Harsha G.H.G."/>
            <person name="Madugundu A.M."/>
            <person name="Renuse S.R."/>
            <person name="Holt D.H."/>
            <person name="Pandey A.P."/>
            <person name="Papenfuss A.P."/>
            <person name="Gasser R.B.G."/>
            <person name="Fischer K.F."/>
        </authorList>
    </citation>
    <scope>NUCLEOTIDE SEQUENCE</scope>
    <source>
        <strain evidence="6">SSS_KF_BRIS2020</strain>
    </source>
</reference>
<dbReference type="Proteomes" id="UP000070412">
    <property type="component" value="Unassembled WGS sequence"/>
</dbReference>
<protein>
    <recommendedName>
        <fullName evidence="2">ubiquitinyl hydrolase 1</fullName>
        <ecNumber evidence="2">3.4.19.12</ecNumber>
    </recommendedName>
</protein>
<evidence type="ECO:0000256" key="1">
    <source>
        <dbReference type="ARBA" id="ARBA00000707"/>
    </source>
</evidence>
<feature type="domain" description="USP" evidence="4">
    <location>
        <begin position="315"/>
        <end position="1001"/>
    </location>
</feature>
<sequence>MSTKNESDDFIPIDEESTRDRLFNLKIKNCLKQRSTDQNGLDSKSQNDCRNDSSPKSADRSEKIIVAKNIGNSVTKFASNTSHNHHEANSEEQFECVPAKIGKFKCSQNDLSDCKTTTHITNGSDVEMHSNGLTDDPMDLDENPAIESETKTIKISIEDVKTDFSEFADFALIFIYISDVENVNHQFYPKSFEITMHTKRFEHKSQKKVIETDSPFNLNLHVELQNEIIPERSTVKFTKKMIEIRLEKKAENRWGSIKECYLTANTKNDSLETIDIWRPCSQKIPIKPVELNGDIDKNVSDNKKKGITQLKYGFTGLENLGNTCYMNAVLQCLANTDPLREYFISDRYEKDINIANKLGTKGLFAKEFANVMKHLWKGDSSPFSPSKLKFLMSTKQSYFSGFSQNDAHELMSFLLDAIHEDLNNHFPSSPNDQNNNYNNNDDGDDEAMFDLDINECDSEQKYSEVSRLVKSKADKSWNQYRSHNNSFIIDLFGGQFKSRLTCHQCKKKAIIFEPFVSLPLPIPSPKLSINVIFFERDDSSDMCKSAKKFWLQIPPASTVNDLIKTMYQDNLIPTHRARLMRFINYESMPIKIYQGNWLLVDHFQQEAELSFRHNTNNPLLLFEIPDDDSNSSNFLELCIIQRKPVDYPMSYKISNQRIGYPFIVSIKKNRLSFSHFCEVICSYARFSVNAIRQCHYDSETNFRTNRFNIDSFRPSIDQLLQNQTQNGPSEHLVYHKTQQLSDNDSIAPFLLNTINFLDSQNECEILPHNVKSEDRLLGGDLSDENEDENTDDLIFLNDNLIDINEYYIAMDWITMENYQRIPFAVRLNQTTRNIREVRIEDQDNVNEISLLDCFKLFVEPEVLGAQNSWHCPNCKEPREASKQLSFWRLPQILVLQLKRFKRGIHSHEKISCPIYFPLQGLEFRDLVDFRFDDESIIKESIYDLYGVVNHQGIPSYGHYFAYARQSHEKNGWKICDDCTVESINENGISQNMAYLLFYKKRENINNTTGI</sequence>
<dbReference type="PROSITE" id="PS50235">
    <property type="entry name" value="USP_3"/>
    <property type="match status" value="1"/>
</dbReference>
<dbReference type="EnsemblMetazoa" id="SSS_1695s_mrna">
    <property type="protein sequence ID" value="KAF7490828.1"/>
    <property type="gene ID" value="SSS_1695"/>
</dbReference>
<dbReference type="Gene3D" id="3.90.70.10">
    <property type="entry name" value="Cysteine proteinases"/>
    <property type="match status" value="2"/>
</dbReference>
<gene>
    <name evidence="6" type="ORF">SSS_1695</name>
</gene>
<feature type="compositionally biased region" description="Low complexity" evidence="3">
    <location>
        <begin position="431"/>
        <end position="440"/>
    </location>
</feature>
<name>A0A834VEH7_SARSC</name>
<dbReference type="InterPro" id="IPR018200">
    <property type="entry name" value="USP_CS"/>
</dbReference>
<dbReference type="SUPFAM" id="SSF49764">
    <property type="entry name" value="HSP20-like chaperones"/>
    <property type="match status" value="1"/>
</dbReference>
<dbReference type="OrthoDB" id="265776at2759"/>
<feature type="compositionally biased region" description="Basic and acidic residues" evidence="3">
    <location>
        <begin position="45"/>
        <end position="64"/>
    </location>
</feature>
<dbReference type="GO" id="GO:0004843">
    <property type="term" value="F:cysteine-type deubiquitinase activity"/>
    <property type="evidence" value="ECO:0007669"/>
    <property type="project" value="UniProtKB-EC"/>
</dbReference>
<dbReference type="PANTHER" id="PTHR21646">
    <property type="entry name" value="UBIQUITIN CARBOXYL-TERMINAL HYDROLASE"/>
    <property type="match status" value="1"/>
</dbReference>
<dbReference type="PROSITE" id="PS51203">
    <property type="entry name" value="CS"/>
    <property type="match status" value="1"/>
</dbReference>
<dbReference type="InterPro" id="IPR007052">
    <property type="entry name" value="CS_dom"/>
</dbReference>
<dbReference type="GO" id="GO:0016579">
    <property type="term" value="P:protein deubiquitination"/>
    <property type="evidence" value="ECO:0007669"/>
    <property type="project" value="InterPro"/>
</dbReference>
<dbReference type="PROSITE" id="PS00973">
    <property type="entry name" value="USP_2"/>
    <property type="match status" value="1"/>
</dbReference>
<dbReference type="InterPro" id="IPR038765">
    <property type="entry name" value="Papain-like_cys_pep_sf"/>
</dbReference>
<dbReference type="EC" id="3.4.19.12" evidence="2"/>
<organism evidence="6">
    <name type="scientific">Sarcoptes scabiei</name>
    <name type="common">Itch mite</name>
    <name type="synonym">Acarus scabiei</name>
    <dbReference type="NCBI Taxonomy" id="52283"/>
    <lineage>
        <taxon>Eukaryota</taxon>
        <taxon>Metazoa</taxon>
        <taxon>Ecdysozoa</taxon>
        <taxon>Arthropoda</taxon>
        <taxon>Chelicerata</taxon>
        <taxon>Arachnida</taxon>
        <taxon>Acari</taxon>
        <taxon>Acariformes</taxon>
        <taxon>Sarcoptiformes</taxon>
        <taxon>Astigmata</taxon>
        <taxon>Psoroptidia</taxon>
        <taxon>Sarcoptoidea</taxon>
        <taxon>Sarcoptidae</taxon>
        <taxon>Sarcoptinae</taxon>
        <taxon>Sarcoptes</taxon>
    </lineage>
</organism>
<dbReference type="InterPro" id="IPR001394">
    <property type="entry name" value="Peptidase_C19_UCH"/>
</dbReference>
<comment type="catalytic activity">
    <reaction evidence="1">
        <text>Thiol-dependent hydrolysis of ester, thioester, amide, peptide and isopeptide bonds formed by the C-terminal Gly of ubiquitin (a 76-residue protein attached to proteins as an intracellular targeting signal).</text>
        <dbReference type="EC" id="3.4.19.12"/>
    </reaction>
</comment>
<dbReference type="PANTHER" id="PTHR21646:SF74">
    <property type="entry name" value="UBIQUITIN CARBOXYL-TERMINAL HYDROLASE 19"/>
    <property type="match status" value="1"/>
</dbReference>
<evidence type="ECO:0000256" key="2">
    <source>
        <dbReference type="ARBA" id="ARBA00012759"/>
    </source>
</evidence>
<keyword evidence="6" id="KW-0378">Hydrolase</keyword>
<evidence type="ECO:0000259" key="5">
    <source>
        <dbReference type="PROSITE" id="PS51203"/>
    </source>
</evidence>
<dbReference type="AlphaFoldDB" id="A0A834VEH7"/>
<evidence type="ECO:0000313" key="6">
    <source>
        <dbReference type="EMBL" id="KAF7490828.1"/>
    </source>
</evidence>
<dbReference type="PROSITE" id="PS00972">
    <property type="entry name" value="USP_1"/>
    <property type="match status" value="1"/>
</dbReference>
<proteinExistence type="predicted"/>
<evidence type="ECO:0000313" key="7">
    <source>
        <dbReference type="EnsemblMetazoa" id="KAF7490828.1"/>
    </source>
</evidence>
<dbReference type="Pfam" id="PF00443">
    <property type="entry name" value="UCH"/>
    <property type="match status" value="1"/>
</dbReference>
<reference evidence="7" key="3">
    <citation type="submission" date="2022-06" db="UniProtKB">
        <authorList>
            <consortium name="EnsemblMetazoa"/>
        </authorList>
    </citation>
    <scope>IDENTIFICATION</scope>
</reference>
<accession>A0A834VEH7</accession>
<dbReference type="Pfam" id="PF04969">
    <property type="entry name" value="CS"/>
    <property type="match status" value="1"/>
</dbReference>
<dbReference type="SUPFAM" id="SSF54001">
    <property type="entry name" value="Cysteine proteinases"/>
    <property type="match status" value="1"/>
</dbReference>
<dbReference type="InterPro" id="IPR050185">
    <property type="entry name" value="Ub_carboxyl-term_hydrolase"/>
</dbReference>
<evidence type="ECO:0000256" key="3">
    <source>
        <dbReference type="SAM" id="MobiDB-lite"/>
    </source>
</evidence>
<reference evidence="8" key="1">
    <citation type="journal article" date="2020" name="PLoS Negl. Trop. Dis.">
        <title>High-quality nuclear genome for Sarcoptes scabiei-A critical resource for a neglected parasite.</title>
        <authorList>
            <person name="Korhonen P.K."/>
            <person name="Gasser R.B."/>
            <person name="Ma G."/>
            <person name="Wang T."/>
            <person name="Stroehlein A.J."/>
            <person name="Young N.D."/>
            <person name="Ang C.S."/>
            <person name="Fernando D.D."/>
            <person name="Lu H.C."/>
            <person name="Taylor S."/>
            <person name="Reynolds S.L."/>
            <person name="Mofiz E."/>
            <person name="Najaraj S.H."/>
            <person name="Gowda H."/>
            <person name="Madugundu A."/>
            <person name="Renuse S."/>
            <person name="Holt D."/>
            <person name="Pandey A."/>
            <person name="Papenfuss A.T."/>
            <person name="Fischer K."/>
        </authorList>
    </citation>
    <scope>NUCLEOTIDE SEQUENCE [LARGE SCALE GENOMIC DNA]</scope>
</reference>
<dbReference type="EMBL" id="WVUK01000062">
    <property type="protein sequence ID" value="KAF7490828.1"/>
    <property type="molecule type" value="Genomic_DNA"/>
</dbReference>
<feature type="region of interest" description="Disordered" evidence="3">
    <location>
        <begin position="424"/>
        <end position="444"/>
    </location>
</feature>
<feature type="region of interest" description="Disordered" evidence="3">
    <location>
        <begin position="34"/>
        <end position="64"/>
    </location>
</feature>
<feature type="domain" description="CS" evidence="5">
    <location>
        <begin position="157"/>
        <end position="258"/>
    </location>
</feature>
<dbReference type="InterPro" id="IPR028889">
    <property type="entry name" value="USP"/>
</dbReference>
<dbReference type="InterPro" id="IPR008978">
    <property type="entry name" value="HSP20-like_chaperone"/>
</dbReference>
<keyword evidence="8" id="KW-1185">Reference proteome</keyword>